<organism evidence="4 5">
    <name type="scientific">Natronocella acetinitrilica</name>
    <dbReference type="NCBI Taxonomy" id="414046"/>
    <lineage>
        <taxon>Bacteria</taxon>
        <taxon>Pseudomonadati</taxon>
        <taxon>Pseudomonadota</taxon>
        <taxon>Gammaproteobacteria</taxon>
        <taxon>Chromatiales</taxon>
        <taxon>Ectothiorhodospiraceae</taxon>
        <taxon>Natronocella</taxon>
    </lineage>
</organism>
<dbReference type="InterPro" id="IPR051126">
    <property type="entry name" value="Thiosulfate_sulfurtransferase"/>
</dbReference>
<dbReference type="Pfam" id="PF00581">
    <property type="entry name" value="Rhodanese"/>
    <property type="match status" value="2"/>
</dbReference>
<gene>
    <name evidence="4" type="ORF">J2T57_003387</name>
</gene>
<dbReference type="InterPro" id="IPR001307">
    <property type="entry name" value="Thiosulphate_STrfase_CS"/>
</dbReference>
<evidence type="ECO:0000256" key="2">
    <source>
        <dbReference type="RuleBase" id="RU000507"/>
    </source>
</evidence>
<dbReference type="PROSITE" id="PS00683">
    <property type="entry name" value="RHODANESE_2"/>
    <property type="match status" value="1"/>
</dbReference>
<sequence length="278" mass="30127">MNKPHQDDLSRVVEPTELHQQLASDNLVVVDLSDRSRYEEAHVPGAVHCDYARLLRKDPPAMGLLPPADALSRLFGELGLRPGCRVVAYDDAGGGKASRLLWTLASVGHPSYALLNGGLGAWLAAGLQTDSGSGPAAVSGAYPVNLAELPDNMADKAWIQQHLGQPGIALLDARSPAEYAGEDLRAARGGHIPGAINLEWTQALDADNFNRLRPAAELRRLLEERGITPDREIVTYCQTHHRSSLLWLVMRHLGYGAVRGYPGSWSEWGNDSALPVEK</sequence>
<proteinExistence type="predicted"/>
<evidence type="ECO:0000313" key="5">
    <source>
        <dbReference type="Proteomes" id="UP001205843"/>
    </source>
</evidence>
<evidence type="ECO:0000256" key="1">
    <source>
        <dbReference type="ARBA" id="ARBA00022737"/>
    </source>
</evidence>
<accession>A0AAE3G872</accession>
<dbReference type="RefSeq" id="WP_253481469.1">
    <property type="nucleotide sequence ID" value="NZ_JALJXV010000008.1"/>
</dbReference>
<dbReference type="PROSITE" id="PS50206">
    <property type="entry name" value="RHODANESE_3"/>
    <property type="match status" value="2"/>
</dbReference>
<keyword evidence="5" id="KW-1185">Reference proteome</keyword>
<dbReference type="InterPro" id="IPR036873">
    <property type="entry name" value="Rhodanese-like_dom_sf"/>
</dbReference>
<feature type="domain" description="Rhodanese" evidence="3">
    <location>
        <begin position="164"/>
        <end position="277"/>
    </location>
</feature>
<dbReference type="GO" id="GO:0004792">
    <property type="term" value="F:thiosulfate-cyanide sulfurtransferase activity"/>
    <property type="evidence" value="ECO:0007669"/>
    <property type="project" value="InterPro"/>
</dbReference>
<reference evidence="4" key="1">
    <citation type="submission" date="2022-03" db="EMBL/GenBank/DDBJ databases">
        <title>Genomic Encyclopedia of Type Strains, Phase III (KMG-III): the genomes of soil and plant-associated and newly described type strains.</title>
        <authorList>
            <person name="Whitman W."/>
        </authorList>
    </citation>
    <scope>NUCLEOTIDE SEQUENCE</scope>
    <source>
        <strain evidence="4">ANL 6-2</strain>
    </source>
</reference>
<name>A0AAE3G872_9GAMM</name>
<dbReference type="EMBL" id="JALJXV010000008">
    <property type="protein sequence ID" value="MCP1676228.1"/>
    <property type="molecule type" value="Genomic_DNA"/>
</dbReference>
<evidence type="ECO:0000313" key="4">
    <source>
        <dbReference type="EMBL" id="MCP1676228.1"/>
    </source>
</evidence>
<dbReference type="InterPro" id="IPR001763">
    <property type="entry name" value="Rhodanese-like_dom"/>
</dbReference>
<dbReference type="Proteomes" id="UP001205843">
    <property type="component" value="Unassembled WGS sequence"/>
</dbReference>
<dbReference type="SUPFAM" id="SSF52821">
    <property type="entry name" value="Rhodanese/Cell cycle control phosphatase"/>
    <property type="match status" value="2"/>
</dbReference>
<dbReference type="PANTHER" id="PTHR43855">
    <property type="entry name" value="THIOSULFATE SULFURTRANSFERASE"/>
    <property type="match status" value="1"/>
</dbReference>
<comment type="caution">
    <text evidence="4">The sequence shown here is derived from an EMBL/GenBank/DDBJ whole genome shotgun (WGS) entry which is preliminary data.</text>
</comment>
<dbReference type="SMART" id="SM00450">
    <property type="entry name" value="RHOD"/>
    <property type="match status" value="2"/>
</dbReference>
<keyword evidence="1" id="KW-0677">Repeat</keyword>
<keyword evidence="2 4" id="KW-0808">Transferase</keyword>
<dbReference type="Gene3D" id="3.40.250.10">
    <property type="entry name" value="Rhodanese-like domain"/>
    <property type="match status" value="2"/>
</dbReference>
<dbReference type="PANTHER" id="PTHR43855:SF1">
    <property type="entry name" value="THIOSULFATE SULFURTRANSFERASE"/>
    <property type="match status" value="1"/>
</dbReference>
<feature type="domain" description="Rhodanese" evidence="3">
    <location>
        <begin position="23"/>
        <end position="131"/>
    </location>
</feature>
<protein>
    <recommendedName>
        <fullName evidence="2">Sulfurtransferase</fullName>
    </recommendedName>
</protein>
<dbReference type="AlphaFoldDB" id="A0AAE3G872"/>
<evidence type="ECO:0000259" key="3">
    <source>
        <dbReference type="PROSITE" id="PS50206"/>
    </source>
</evidence>
<dbReference type="CDD" id="cd01448">
    <property type="entry name" value="TST_Repeat_1"/>
    <property type="match status" value="1"/>
</dbReference>
<dbReference type="CDD" id="cd01449">
    <property type="entry name" value="TST_Repeat_2"/>
    <property type="match status" value="1"/>
</dbReference>